<organism evidence="5">
    <name type="scientific">Thrips palmi</name>
    <name type="common">Melon thrips</name>
    <dbReference type="NCBI Taxonomy" id="161013"/>
    <lineage>
        <taxon>Eukaryota</taxon>
        <taxon>Metazoa</taxon>
        <taxon>Ecdysozoa</taxon>
        <taxon>Arthropoda</taxon>
        <taxon>Hexapoda</taxon>
        <taxon>Insecta</taxon>
        <taxon>Pterygota</taxon>
        <taxon>Neoptera</taxon>
        <taxon>Paraneoptera</taxon>
        <taxon>Thysanoptera</taxon>
        <taxon>Terebrantia</taxon>
        <taxon>Thripoidea</taxon>
        <taxon>Thripidae</taxon>
        <taxon>Thrips</taxon>
    </lineage>
</organism>
<keyword evidence="3" id="KW-0812">Transmembrane</keyword>
<accession>A0A6P9A1Q2</accession>
<dbReference type="InterPro" id="IPR011990">
    <property type="entry name" value="TPR-like_helical_dom_sf"/>
</dbReference>
<dbReference type="InterPro" id="IPR006597">
    <property type="entry name" value="Sel1-like"/>
</dbReference>
<comment type="similarity">
    <text evidence="1">Belongs to the sel-1 family.</text>
</comment>
<dbReference type="SMART" id="SM00671">
    <property type="entry name" value="SEL1"/>
    <property type="match status" value="11"/>
</dbReference>
<dbReference type="SUPFAM" id="SSF81901">
    <property type="entry name" value="HCP-like"/>
    <property type="match status" value="3"/>
</dbReference>
<gene>
    <name evidence="5" type="primary">LOC117651118</name>
</gene>
<feature type="region of interest" description="Disordered" evidence="2">
    <location>
        <begin position="37"/>
        <end position="59"/>
    </location>
</feature>
<dbReference type="Gene3D" id="1.25.40.10">
    <property type="entry name" value="Tetratricopeptide repeat domain"/>
    <property type="match status" value="3"/>
</dbReference>
<keyword evidence="3" id="KW-1133">Transmembrane helix</keyword>
<dbReference type="GO" id="GO:0005789">
    <property type="term" value="C:endoplasmic reticulum membrane"/>
    <property type="evidence" value="ECO:0007669"/>
    <property type="project" value="TreeGrafter"/>
</dbReference>
<dbReference type="Proteomes" id="UP000515158">
    <property type="component" value="Unplaced"/>
</dbReference>
<dbReference type="OrthoDB" id="27934at2759"/>
<proteinExistence type="inferred from homology"/>
<dbReference type="FunCoup" id="A0A6P9A1Q2">
    <property type="interactions" value="601"/>
</dbReference>
<protein>
    <submittedName>
        <fullName evidence="5">Protein sel-1 homolog 1</fullName>
    </submittedName>
</protein>
<name>A0A6P9A1Q2_THRPL</name>
<dbReference type="GeneID" id="117651118"/>
<dbReference type="AlphaFoldDB" id="A0A6P9A1Q2"/>
<reference evidence="5" key="1">
    <citation type="submission" date="2025-08" db="UniProtKB">
        <authorList>
            <consortium name="RefSeq"/>
        </authorList>
    </citation>
    <scope>IDENTIFICATION</scope>
    <source>
        <tissue evidence="5">Total insect</tissue>
    </source>
</reference>
<dbReference type="RefSeq" id="XP_034250781.1">
    <property type="nucleotide sequence ID" value="XM_034394890.1"/>
</dbReference>
<dbReference type="KEGG" id="tpal:117651118"/>
<dbReference type="CTD" id="42806"/>
<feature type="region of interest" description="Disordered" evidence="2">
    <location>
        <begin position="77"/>
        <end position="98"/>
    </location>
</feature>
<dbReference type="InParanoid" id="A0A6P9A1Q2"/>
<evidence type="ECO:0000313" key="4">
    <source>
        <dbReference type="Proteomes" id="UP000515158"/>
    </source>
</evidence>
<evidence type="ECO:0000256" key="2">
    <source>
        <dbReference type="SAM" id="MobiDB-lite"/>
    </source>
</evidence>
<keyword evidence="3" id="KW-0472">Membrane</keyword>
<dbReference type="InterPro" id="IPR050767">
    <property type="entry name" value="Sel1_AlgK"/>
</dbReference>
<dbReference type="Pfam" id="PF08238">
    <property type="entry name" value="Sel1"/>
    <property type="match status" value="10"/>
</dbReference>
<evidence type="ECO:0000313" key="5">
    <source>
        <dbReference type="RefSeq" id="XP_034250781.1"/>
    </source>
</evidence>
<feature type="transmembrane region" description="Helical" evidence="3">
    <location>
        <begin position="726"/>
        <end position="745"/>
    </location>
</feature>
<sequence>MCKSTRSDSMQQKYIVLCFLVAFVSIAYANEYRLKKSSSQKAEDDKAEDEVESRSLYSQEVQVDDIRNEAIKMISAPDLSGGEPLSSEDGSGASEEDDSIPADLAAALQSKILKNLFLQMNGVPYNEVNEAEEEITQEEVAKAMKELPELPELPPKVLTPEEQEAELLWTKAKVTLNATHPNVAEAYSQIKQAAGLGHIEARLHLAWAELLGSNPIRQDIDSAKATFYDLAENQNVAEAHMGLGFLYATGISVNASQARALVHYTVAALGGSQWARMALGYRYFAGATVPNSCEKSLDFYRKVANKVAEDVSLSGGGMVQRVRLLEEAENPGYNSGILDKDLIDYYQLLAEKGDVQAQVGLGQLHYQGGRGVQQDHLQAARYFLQAADAGNPAAMAFLGKIYLEGSDMIKQDNQTAFKYFKKAADQGNPVGQSGLGLMYLHGRGVPKDYQKALKYFTQAADQNWVDGQLQLGNMYFSGLGVRRNYRMANKLFALASQSGHVLAYYNLAQMHATGTGMLRSCSMAVELYKNVAERGKWGNRLMEAHSHYRNGHFEEAFVTYALLAELGYEVAQSNAAFVLDKGESLTLFSTPEEMYVRALMYWGRAAAQGYSAAQVKLGDYHYYGLGTPVDFEAAASHYRHASDHQHNAQAMFNLGYMHEQGLGMKQDIHLAKRCYDRASDTNHDAKVPVYLALMKLSLIFGVKYLQEIRWQEWFLLLNLNHLLGPYWDLYLITALLGLLIILVRYRRQ</sequence>
<dbReference type="PANTHER" id="PTHR11102:SF147">
    <property type="entry name" value="SEL1L ADAPTOR SUBUNIT OF ERAD E3 UBIQUITIN LIGASE"/>
    <property type="match status" value="1"/>
</dbReference>
<keyword evidence="4" id="KW-1185">Reference proteome</keyword>
<dbReference type="PANTHER" id="PTHR11102">
    <property type="entry name" value="SEL-1-LIKE PROTEIN"/>
    <property type="match status" value="1"/>
</dbReference>
<evidence type="ECO:0000256" key="3">
    <source>
        <dbReference type="SAM" id="Phobius"/>
    </source>
</evidence>
<evidence type="ECO:0000256" key="1">
    <source>
        <dbReference type="ARBA" id="ARBA00038101"/>
    </source>
</evidence>
<dbReference type="GO" id="GO:0036503">
    <property type="term" value="P:ERAD pathway"/>
    <property type="evidence" value="ECO:0007669"/>
    <property type="project" value="TreeGrafter"/>
</dbReference>